<keyword evidence="2" id="KW-1185">Reference proteome</keyword>
<dbReference type="Gene3D" id="3.20.20.80">
    <property type="entry name" value="Glycosidases"/>
    <property type="match status" value="1"/>
</dbReference>
<gene>
    <name evidence="1" type="ORF">GA0074692_1099</name>
</gene>
<evidence type="ECO:0008006" key="3">
    <source>
        <dbReference type="Google" id="ProtNLM"/>
    </source>
</evidence>
<protein>
    <recommendedName>
        <fullName evidence="3">Abortive infection protein</fullName>
    </recommendedName>
</protein>
<dbReference type="STRING" id="145854.GA0074692_1099"/>
<evidence type="ECO:0000313" key="1">
    <source>
        <dbReference type="EMBL" id="SCL21139.1"/>
    </source>
</evidence>
<dbReference type="SUPFAM" id="SSF51445">
    <property type="entry name" value="(Trans)glycosidases"/>
    <property type="match status" value="1"/>
</dbReference>
<dbReference type="AlphaFoldDB" id="A0A1C6RVQ5"/>
<dbReference type="Proteomes" id="UP000198959">
    <property type="component" value="Unassembled WGS sequence"/>
</dbReference>
<proteinExistence type="predicted"/>
<dbReference type="InterPro" id="IPR017853">
    <property type="entry name" value="GH"/>
</dbReference>
<sequence>MRAWGVTYDTGFTNMGTTTHEPFDPDIVARDMRIIRADLHADAVRITGGVADRLEIAARHAAAAGLEVWYCPFTNDLTTDQLLAFLLDAAERAERIRREGANVRFLTGSEISMMTIGLVPGDTLTERAAVLTDPARVREVLPGVQRETNALLAQAAAGARERFGGLIGYASLPMEAVDWTPFDFVATDAGYRDASNAAALPANLVAMTSQGKPFAITEFGCAPFTGAADRGSRSDIIGYDERTAQAVRLTETVERDEPEQAAYLRDLLEVYDAGGVDTAFVYTFASRHLPTSEDPERDFDLGSFGIVKVLPSGRTGTAYPGMPWEPKAAFYSLAEYGRARASGSAV</sequence>
<accession>A0A1C6RVQ5</accession>
<reference evidence="2" key="1">
    <citation type="submission" date="2016-06" db="EMBL/GenBank/DDBJ databases">
        <authorList>
            <person name="Varghese N."/>
            <person name="Submissions Spin"/>
        </authorList>
    </citation>
    <scope>NUCLEOTIDE SEQUENCE [LARGE SCALE GENOMIC DNA]</scope>
    <source>
        <strain evidence="2">DSM 43817</strain>
    </source>
</reference>
<name>A0A1C6RVQ5_9ACTN</name>
<evidence type="ECO:0000313" key="2">
    <source>
        <dbReference type="Proteomes" id="UP000198959"/>
    </source>
</evidence>
<organism evidence="1 2">
    <name type="scientific">Micromonospora pallida</name>
    <dbReference type="NCBI Taxonomy" id="145854"/>
    <lineage>
        <taxon>Bacteria</taxon>
        <taxon>Bacillati</taxon>
        <taxon>Actinomycetota</taxon>
        <taxon>Actinomycetes</taxon>
        <taxon>Micromonosporales</taxon>
        <taxon>Micromonosporaceae</taxon>
        <taxon>Micromonospora</taxon>
    </lineage>
</organism>
<dbReference type="RefSeq" id="WP_091639993.1">
    <property type="nucleotide sequence ID" value="NZ_FMHW01000002.1"/>
</dbReference>
<dbReference type="OrthoDB" id="151193at2"/>
<dbReference type="EMBL" id="FMHW01000002">
    <property type="protein sequence ID" value="SCL21139.1"/>
    <property type="molecule type" value="Genomic_DNA"/>
</dbReference>